<evidence type="ECO:0000313" key="3">
    <source>
        <dbReference type="Proteomes" id="UP000275385"/>
    </source>
</evidence>
<name>A0A420Y4G5_9PEZI</name>
<feature type="compositionally biased region" description="Polar residues" evidence="1">
    <location>
        <begin position="94"/>
        <end position="109"/>
    </location>
</feature>
<feature type="region of interest" description="Disordered" evidence="1">
    <location>
        <begin position="250"/>
        <end position="272"/>
    </location>
</feature>
<dbReference type="EMBL" id="QVQW01000052">
    <property type="protein sequence ID" value="RKU42758.1"/>
    <property type="molecule type" value="Genomic_DNA"/>
</dbReference>
<comment type="caution">
    <text evidence="2">The sequence shown here is derived from an EMBL/GenBank/DDBJ whole genome shotgun (WGS) entry which is preliminary data.</text>
</comment>
<dbReference type="Proteomes" id="UP000275385">
    <property type="component" value="Unassembled WGS sequence"/>
</dbReference>
<gene>
    <name evidence="2" type="ORF">DL546_006276</name>
</gene>
<dbReference type="OrthoDB" id="5402392at2759"/>
<protein>
    <submittedName>
        <fullName evidence="2">Uncharacterized protein</fullName>
    </submittedName>
</protein>
<feature type="region of interest" description="Disordered" evidence="1">
    <location>
        <begin position="86"/>
        <end position="114"/>
    </location>
</feature>
<keyword evidence="3" id="KW-1185">Reference proteome</keyword>
<accession>A0A420Y4G5</accession>
<evidence type="ECO:0000256" key="1">
    <source>
        <dbReference type="SAM" id="MobiDB-lite"/>
    </source>
</evidence>
<proteinExistence type="predicted"/>
<reference evidence="2 3" key="1">
    <citation type="submission" date="2018-08" db="EMBL/GenBank/DDBJ databases">
        <title>Draft genome of the lignicolous fungus Coniochaeta pulveracea.</title>
        <authorList>
            <person name="Borstlap C.J."/>
            <person name="De Witt R.N."/>
            <person name="Botha A."/>
            <person name="Volschenk H."/>
        </authorList>
    </citation>
    <scope>NUCLEOTIDE SEQUENCE [LARGE SCALE GENOMIC DNA]</scope>
    <source>
        <strain evidence="2 3">CAB683</strain>
    </source>
</reference>
<sequence>MSSTDEIGERIRNVLNPYIYPREEASYRKRVLALHLRSAVEDDSVSAPLALGKATQINQPPEARGLHREYLRALEANLEARDQYEKLRKHPQPSHKTQGSGTKGSHTSPSPDPLKEHLVKIKVQRKQAKLEALSKHIDFLNQKELAAAGLAGAEGIFKDTRPLPNVPVDVVSSLALGGDCGQPRLKELIDRLEKQVFRAKMLLKGEAQLLDSVKSRATTRPAGTSDYAKLTALNATRTELIDWMETELGKASPDTGEIGEEDGHNREEEPSTKVDYVDEQLAVIKEKYTQYLIARKSLLELVARKPQPTIAPAASTSTGTRNLESLLSIAHEQKGLINLKSYLNTIINKQLKESTQILDHLAEESHLLPSYPMPGASRRKLGPGFDDLRGTSAEDRNLTTKVKPWVYAADSAKIATLEAVTEKIEEGQVALETSVRTLQEIDQLLGRAPQETEAEGTEEMAEDDMWLAETRSGQTGAARKHARTASKVDRDTDLWSFLDGNLGLLKASE</sequence>
<dbReference type="AlphaFoldDB" id="A0A420Y4G5"/>
<evidence type="ECO:0000313" key="2">
    <source>
        <dbReference type="EMBL" id="RKU42758.1"/>
    </source>
</evidence>
<organism evidence="2 3">
    <name type="scientific">Coniochaeta pulveracea</name>
    <dbReference type="NCBI Taxonomy" id="177199"/>
    <lineage>
        <taxon>Eukaryota</taxon>
        <taxon>Fungi</taxon>
        <taxon>Dikarya</taxon>
        <taxon>Ascomycota</taxon>
        <taxon>Pezizomycotina</taxon>
        <taxon>Sordariomycetes</taxon>
        <taxon>Sordariomycetidae</taxon>
        <taxon>Coniochaetales</taxon>
        <taxon>Coniochaetaceae</taxon>
        <taxon>Coniochaeta</taxon>
    </lineage>
</organism>
<feature type="compositionally biased region" description="Basic and acidic residues" evidence="1">
    <location>
        <begin position="261"/>
        <end position="272"/>
    </location>
</feature>